<dbReference type="InterPro" id="IPR000219">
    <property type="entry name" value="DH_dom"/>
</dbReference>
<dbReference type="EMBL" id="KV878209">
    <property type="protein sequence ID" value="OJJ40245.1"/>
    <property type="molecule type" value="Genomic_DNA"/>
</dbReference>
<organism evidence="3 4">
    <name type="scientific">Aspergillus wentii DTO 134E9</name>
    <dbReference type="NCBI Taxonomy" id="1073089"/>
    <lineage>
        <taxon>Eukaryota</taxon>
        <taxon>Fungi</taxon>
        <taxon>Dikarya</taxon>
        <taxon>Ascomycota</taxon>
        <taxon>Pezizomycotina</taxon>
        <taxon>Eurotiomycetes</taxon>
        <taxon>Eurotiomycetidae</taxon>
        <taxon>Eurotiales</taxon>
        <taxon>Aspergillaceae</taxon>
        <taxon>Aspergillus</taxon>
        <taxon>Aspergillus subgen. Cremei</taxon>
    </lineage>
</organism>
<sequence length="904" mass="101109">MESKENITSDPPAILLHSPESEVKRIDLLPEENTDESVTDDTIEPVVKSSTPDVAERVGEPHAFRDAPEQVGGPLSPQDSPDQVDKFSTPRDPSEQLDGPPTLLGIPKPVDELSSLCVTSKQQKGPSFLFWMNKLRPNRSPPHPPQKVVEGWPDLDPLSAEFYNNNGPSSYGTQEQHWEHDSEHSSHLGTVKTATMSIASLVRSRRTTRSTTKSTGSDIRGSMESSRQVISPSIDEAAHNRAIKRWQVLREIITTESDYVCGLTALSEVLYLFPTRPNVYRNIERICEIHEKFLAELQKAMPQSDSMRTSSANLATRGSIMDFRGPRNEQNRSLRSRTLRGLFNAQLKAETASPYKALDVANKIGKLSASFAAYEEFCGNYELLAQDVAFLRQSVPDWQFYDQGIEALSKSAASINNRILDDNKSMTLSDLLIKPIQRVCKYPLLLQDLLKHTPISDCPTSHYGIGEALENIKGPVNCINSAAGNPIVKDRIQKTILLQERLGFPESETLNDVYKQLGPMIICGVLHVTYQEPELVMGEYMVCVLFKGYFFLAKVGDDNRRLQAVACLYISDIMVEALRNGRGLHCYGLFSWKLTFSDQDDKFELILSASSAAEERQWNTEMLKAAAALTDIPKLLSLEARRYSFVALDLAPLNRAPHPGRPLARRSSTHSLAASRMKFNLQQHVVIKKTHCPYRFDEAAYQANNGEMERPKISPSPQSAWVVATKRQDRVRLEKLISEIYTRDVLPFPGLVMKKGDILFRSGEIMRRLTTRPGFTRRSSSLTLPNTTPAPDAPLLESSGNIKEDIIDSRRHDVPPEGLETDEKYVVMLEASPASTIRTKRSRQKGVPKEAPNPDIPSTNEVDRFHGAFTENTFWRSPRLTGIFNSLSRKPKKSRPSLGLGSGA</sequence>
<evidence type="ECO:0000313" key="3">
    <source>
        <dbReference type="EMBL" id="OJJ40245.1"/>
    </source>
</evidence>
<dbReference type="GeneID" id="63743129"/>
<reference evidence="4" key="1">
    <citation type="journal article" date="2017" name="Genome Biol.">
        <title>Comparative genomics reveals high biological diversity and specific adaptations in the industrially and medically important fungal genus Aspergillus.</title>
        <authorList>
            <person name="de Vries R.P."/>
            <person name="Riley R."/>
            <person name="Wiebenga A."/>
            <person name="Aguilar-Osorio G."/>
            <person name="Amillis S."/>
            <person name="Uchima C.A."/>
            <person name="Anderluh G."/>
            <person name="Asadollahi M."/>
            <person name="Askin M."/>
            <person name="Barry K."/>
            <person name="Battaglia E."/>
            <person name="Bayram O."/>
            <person name="Benocci T."/>
            <person name="Braus-Stromeyer S.A."/>
            <person name="Caldana C."/>
            <person name="Canovas D."/>
            <person name="Cerqueira G.C."/>
            <person name="Chen F."/>
            <person name="Chen W."/>
            <person name="Choi C."/>
            <person name="Clum A."/>
            <person name="Dos Santos R.A."/>
            <person name="Damasio A.R."/>
            <person name="Diallinas G."/>
            <person name="Emri T."/>
            <person name="Fekete E."/>
            <person name="Flipphi M."/>
            <person name="Freyberg S."/>
            <person name="Gallo A."/>
            <person name="Gournas C."/>
            <person name="Habgood R."/>
            <person name="Hainaut M."/>
            <person name="Harispe M.L."/>
            <person name="Henrissat B."/>
            <person name="Hilden K.S."/>
            <person name="Hope R."/>
            <person name="Hossain A."/>
            <person name="Karabika E."/>
            <person name="Karaffa L."/>
            <person name="Karanyi Z."/>
            <person name="Krasevec N."/>
            <person name="Kuo A."/>
            <person name="Kusch H."/>
            <person name="LaButti K."/>
            <person name="Lagendijk E.L."/>
            <person name="Lapidus A."/>
            <person name="Levasseur A."/>
            <person name="Lindquist E."/>
            <person name="Lipzen A."/>
            <person name="Logrieco A.F."/>
            <person name="MacCabe A."/>
            <person name="Maekelae M.R."/>
            <person name="Malavazi I."/>
            <person name="Melin P."/>
            <person name="Meyer V."/>
            <person name="Mielnichuk N."/>
            <person name="Miskei M."/>
            <person name="Molnar A.P."/>
            <person name="Mule G."/>
            <person name="Ngan C.Y."/>
            <person name="Orejas M."/>
            <person name="Orosz E."/>
            <person name="Ouedraogo J.P."/>
            <person name="Overkamp K.M."/>
            <person name="Park H.-S."/>
            <person name="Perrone G."/>
            <person name="Piumi F."/>
            <person name="Punt P.J."/>
            <person name="Ram A.F."/>
            <person name="Ramon A."/>
            <person name="Rauscher S."/>
            <person name="Record E."/>
            <person name="Riano-Pachon D.M."/>
            <person name="Robert V."/>
            <person name="Roehrig J."/>
            <person name="Ruller R."/>
            <person name="Salamov A."/>
            <person name="Salih N.S."/>
            <person name="Samson R.A."/>
            <person name="Sandor E."/>
            <person name="Sanguinetti M."/>
            <person name="Schuetze T."/>
            <person name="Sepcic K."/>
            <person name="Shelest E."/>
            <person name="Sherlock G."/>
            <person name="Sophianopoulou V."/>
            <person name="Squina F.M."/>
            <person name="Sun H."/>
            <person name="Susca A."/>
            <person name="Todd R.B."/>
            <person name="Tsang A."/>
            <person name="Unkles S.E."/>
            <person name="van de Wiele N."/>
            <person name="van Rossen-Uffink D."/>
            <person name="Oliveira J.V."/>
            <person name="Vesth T.C."/>
            <person name="Visser J."/>
            <person name="Yu J.-H."/>
            <person name="Zhou M."/>
            <person name="Andersen M.R."/>
            <person name="Archer D.B."/>
            <person name="Baker S.E."/>
            <person name="Benoit I."/>
            <person name="Brakhage A.A."/>
            <person name="Braus G.H."/>
            <person name="Fischer R."/>
            <person name="Frisvad J.C."/>
            <person name="Goldman G.H."/>
            <person name="Houbraken J."/>
            <person name="Oakley B."/>
            <person name="Pocsi I."/>
            <person name="Scazzocchio C."/>
            <person name="Seiboth B."/>
            <person name="vanKuyk P.A."/>
            <person name="Wortman J."/>
            <person name="Dyer P.S."/>
            <person name="Grigoriev I.V."/>
        </authorList>
    </citation>
    <scope>NUCLEOTIDE SEQUENCE [LARGE SCALE GENOMIC DNA]</scope>
    <source>
        <strain evidence="4">DTO 134E9</strain>
    </source>
</reference>
<feature type="compositionally biased region" description="Acidic residues" evidence="1">
    <location>
        <begin position="29"/>
        <end position="43"/>
    </location>
</feature>
<dbReference type="PANTHER" id="PTHR45818">
    <property type="entry name" value="PROTEIN VAV"/>
    <property type="match status" value="1"/>
</dbReference>
<dbReference type="Proteomes" id="UP000184383">
    <property type="component" value="Unassembled WGS sequence"/>
</dbReference>
<feature type="region of interest" description="Disordered" evidence="1">
    <location>
        <begin position="776"/>
        <end position="798"/>
    </location>
</feature>
<feature type="region of interest" description="Disordered" evidence="1">
    <location>
        <begin position="203"/>
        <end position="232"/>
    </location>
</feature>
<feature type="compositionally biased region" description="Basic and acidic residues" evidence="1">
    <location>
        <begin position="83"/>
        <end position="94"/>
    </location>
</feature>
<name>A0A1L9RZA9_ASPWE</name>
<dbReference type="GO" id="GO:0005085">
    <property type="term" value="F:guanyl-nucleotide exchange factor activity"/>
    <property type="evidence" value="ECO:0007669"/>
    <property type="project" value="InterPro"/>
</dbReference>
<evidence type="ECO:0000259" key="2">
    <source>
        <dbReference type="PROSITE" id="PS50010"/>
    </source>
</evidence>
<keyword evidence="4" id="KW-1185">Reference proteome</keyword>
<dbReference type="InterPro" id="IPR035899">
    <property type="entry name" value="DBL_dom_sf"/>
</dbReference>
<feature type="compositionally biased region" description="Basic and acidic residues" evidence="1">
    <location>
        <begin position="19"/>
        <end position="28"/>
    </location>
</feature>
<evidence type="ECO:0000256" key="1">
    <source>
        <dbReference type="SAM" id="MobiDB-lite"/>
    </source>
</evidence>
<proteinExistence type="predicted"/>
<feature type="domain" description="DH" evidence="2">
    <location>
        <begin position="244"/>
        <end position="482"/>
    </location>
</feature>
<feature type="compositionally biased region" description="Polar residues" evidence="1">
    <location>
        <begin position="777"/>
        <end position="789"/>
    </location>
</feature>
<dbReference type="PROSITE" id="PS50010">
    <property type="entry name" value="DH_2"/>
    <property type="match status" value="1"/>
</dbReference>
<dbReference type="GO" id="GO:0005737">
    <property type="term" value="C:cytoplasm"/>
    <property type="evidence" value="ECO:0007669"/>
    <property type="project" value="TreeGrafter"/>
</dbReference>
<feature type="region of interest" description="Disordered" evidence="1">
    <location>
        <begin position="1"/>
        <end position="101"/>
    </location>
</feature>
<dbReference type="InterPro" id="IPR001331">
    <property type="entry name" value="GDS_CDC24_CS"/>
</dbReference>
<feature type="region of interest" description="Disordered" evidence="1">
    <location>
        <begin position="885"/>
        <end position="904"/>
    </location>
</feature>
<dbReference type="RefSeq" id="XP_040693921.1">
    <property type="nucleotide sequence ID" value="XM_040827281.1"/>
</dbReference>
<evidence type="ECO:0000313" key="4">
    <source>
        <dbReference type="Proteomes" id="UP000184383"/>
    </source>
</evidence>
<accession>A0A1L9RZA9</accession>
<feature type="compositionally biased region" description="Basic and acidic residues" evidence="1">
    <location>
        <begin position="54"/>
        <end position="68"/>
    </location>
</feature>
<dbReference type="STRING" id="1073089.A0A1L9RZA9"/>
<dbReference type="SUPFAM" id="SSF48065">
    <property type="entry name" value="DBL homology domain (DH-domain)"/>
    <property type="match status" value="1"/>
</dbReference>
<dbReference type="VEuPathDB" id="FungiDB:ASPWEDRAFT_100140"/>
<dbReference type="PROSITE" id="PS00741">
    <property type="entry name" value="DH_1"/>
    <property type="match status" value="1"/>
</dbReference>
<protein>
    <recommendedName>
        <fullName evidence="2">DH domain-containing protein</fullName>
    </recommendedName>
</protein>
<dbReference type="OrthoDB" id="8059989at2759"/>
<dbReference type="Pfam" id="PF00621">
    <property type="entry name" value="RhoGEF"/>
    <property type="match status" value="1"/>
</dbReference>
<dbReference type="Gene3D" id="1.20.900.10">
    <property type="entry name" value="Dbl homology (DH) domain"/>
    <property type="match status" value="1"/>
</dbReference>
<dbReference type="AlphaFoldDB" id="A0A1L9RZA9"/>
<dbReference type="SMART" id="SM00325">
    <property type="entry name" value="RhoGEF"/>
    <property type="match status" value="1"/>
</dbReference>
<gene>
    <name evidence="3" type="ORF">ASPWEDRAFT_100140</name>
</gene>
<feature type="region of interest" description="Disordered" evidence="1">
    <location>
        <begin position="836"/>
        <end position="862"/>
    </location>
</feature>
<dbReference type="GO" id="GO:0035556">
    <property type="term" value="P:intracellular signal transduction"/>
    <property type="evidence" value="ECO:0007669"/>
    <property type="project" value="InterPro"/>
</dbReference>
<dbReference type="PANTHER" id="PTHR45818:SF3">
    <property type="entry name" value="PROTEIN VAV"/>
    <property type="match status" value="1"/>
</dbReference>